<protein>
    <submittedName>
        <fullName evidence="2">DUF3034 domain-containing protein</fullName>
    </submittedName>
</protein>
<dbReference type="RefSeq" id="WP_081153976.1">
    <property type="nucleotide sequence ID" value="NZ_CP020465.1"/>
</dbReference>
<reference evidence="2 3" key="1">
    <citation type="submission" date="2017-08" db="EMBL/GenBank/DDBJ databases">
        <title>Complete genome of Colwellia sp. NB097-1, a psychrophile bacterium ioslated from Bering Sea.</title>
        <authorList>
            <person name="Chen X."/>
        </authorList>
    </citation>
    <scope>NUCLEOTIDE SEQUENCE [LARGE SCALE GENOMIC DNA]</scope>
    <source>
        <strain evidence="2 3">NB097-1</strain>
    </source>
</reference>
<dbReference type="AlphaFoldDB" id="A0A222GDA3"/>
<evidence type="ECO:0000313" key="2">
    <source>
        <dbReference type="EMBL" id="ASP49682.1"/>
    </source>
</evidence>
<keyword evidence="3" id="KW-1185">Reference proteome</keyword>
<dbReference type="Pfam" id="PF11231">
    <property type="entry name" value="DUF3034"/>
    <property type="match status" value="1"/>
</dbReference>
<sequence length="277" mass="30294">MNKLSPLLYACFFTVFSANCLAEGKILATPGVSQIEGSGGGGIVPWAQLAGYATEESISISAACSRVTVKDFSLNSCGVQANLYDKIELSYAKQTFEVTPLKLDLKQTIIGAKINLFGDLVYSTLPQVSLGIQSKQLKTSDIAFALGAEKDSGTDVYLAASKLHLGFINGYNWLWNITARHTKSNQIGLLGFGGANENKKIQLEASTAVLLNRHLAVGVEFRQKPDNLNLGEDHWKDVFVAWFPNKHFSVTLAYVDLGRIAAIDKQTGWYLSTMWYL</sequence>
<organism evidence="2 3">
    <name type="scientific">Cognaticolwellia beringensis</name>
    <dbReference type="NCBI Taxonomy" id="1967665"/>
    <lineage>
        <taxon>Bacteria</taxon>
        <taxon>Pseudomonadati</taxon>
        <taxon>Pseudomonadota</taxon>
        <taxon>Gammaproteobacteria</taxon>
        <taxon>Alteromonadales</taxon>
        <taxon>Colwelliaceae</taxon>
        <taxon>Cognaticolwellia</taxon>
    </lineage>
</organism>
<feature type="signal peptide" evidence="1">
    <location>
        <begin position="1"/>
        <end position="22"/>
    </location>
</feature>
<dbReference type="EMBL" id="CP020465">
    <property type="protein sequence ID" value="ASP49682.1"/>
    <property type="molecule type" value="Genomic_DNA"/>
</dbReference>
<keyword evidence="1" id="KW-0732">Signal</keyword>
<feature type="chain" id="PRO_5013370406" evidence="1">
    <location>
        <begin position="23"/>
        <end position="277"/>
    </location>
</feature>
<dbReference type="InterPro" id="IPR021393">
    <property type="entry name" value="DUF3034"/>
</dbReference>
<gene>
    <name evidence="2" type="ORF">B5D82_19070</name>
</gene>
<dbReference type="OrthoDB" id="9126735at2"/>
<evidence type="ECO:0000256" key="1">
    <source>
        <dbReference type="SAM" id="SignalP"/>
    </source>
</evidence>
<accession>A0A222GDA3</accession>
<evidence type="ECO:0000313" key="3">
    <source>
        <dbReference type="Proteomes" id="UP000202259"/>
    </source>
</evidence>
<dbReference type="KEGG" id="cber:B5D82_19070"/>
<proteinExistence type="predicted"/>
<name>A0A222GDA3_9GAMM</name>
<dbReference type="Proteomes" id="UP000202259">
    <property type="component" value="Chromosome"/>
</dbReference>